<dbReference type="SMART" id="SM00184">
    <property type="entry name" value="RING"/>
    <property type="match status" value="1"/>
</dbReference>
<feature type="compositionally biased region" description="Low complexity" evidence="5">
    <location>
        <begin position="132"/>
        <end position="146"/>
    </location>
</feature>
<evidence type="ECO:0000256" key="1">
    <source>
        <dbReference type="ARBA" id="ARBA00022723"/>
    </source>
</evidence>
<dbReference type="InterPro" id="IPR027370">
    <property type="entry name" value="Znf-RING_euk"/>
</dbReference>
<feature type="compositionally biased region" description="Low complexity" evidence="5">
    <location>
        <begin position="172"/>
        <end position="185"/>
    </location>
</feature>
<sequence length="605" mass="65903">MTEPLDCPVCLEMMRGPVTYKCGHTVCWSCHVNMTPVTDSFSPNMIRCPQCRTMVCKNSTVNFLLDAILRGSIRLEYGSDGKVTRAYTVSGVEQPVYQRPAEPQRAASPPRRPQIARVLFGGTRMFSSGQFQSPDASSSAQTSQQSRLTVSVNGVPFVSPFSRPASPETHSAMAQQQQQAGANVAPMETETLTTSSRHHYQPPRQRPQQQQNPFDNNNMATFRIMYSECALPGMGHTGTSQPYYLEFDVIDCGRWTVGCASGPRDSRNSILLSAARGALKCTVVQACEQVLEYDVDARVPDRVGLMVTPAFRTITLYNACTGTRLHTGTLAGFAVLGLSFSNVSGVQIGNGNTMTTRTVGFSSSSNTMMMGSSGFAMNSPRGPTVVPGDATNNAIEIVCETDGLETDSGMSEPSELIPIRMTNVSLLPNTDTRFRVKPSFESLNGVVARGDALFLGPHGRHRLSRAEMAAGRQTATRMSISSTAADLSVPAVVTLSRESYPRAYVELHVRMQKHWVFGTEGFVARAGLEEGKIVGPDNKLYELPSDVDRVGLIFDVEQRIWALYNIIPRFTMLMRFNFVGGTPQKVAVGYSSSKASNFATIVANI</sequence>
<dbReference type="GeneID" id="14011380"/>
<dbReference type="Gene3D" id="3.30.40.10">
    <property type="entry name" value="Zinc/RING finger domain, C3HC4 (zinc finger)"/>
    <property type="match status" value="1"/>
</dbReference>
<dbReference type="Proteomes" id="UP000101183">
    <property type="component" value="Segment"/>
</dbReference>
<accession>K7PCE8</accession>
<evidence type="ECO:0000256" key="4">
    <source>
        <dbReference type="PROSITE-ProRule" id="PRU00175"/>
    </source>
</evidence>
<keyword evidence="1" id="KW-0479">Metal-binding</keyword>
<keyword evidence="3" id="KW-0862">Zinc</keyword>
<dbReference type="EMBL" id="MN593216">
    <property type="protein sequence ID" value="QIV66963.1"/>
    <property type="molecule type" value="Genomic_DNA"/>
</dbReference>
<dbReference type="Pfam" id="PF13445">
    <property type="entry name" value="zf-RING_UBOX"/>
    <property type="match status" value="1"/>
</dbReference>
<evidence type="ECO:0000256" key="2">
    <source>
        <dbReference type="ARBA" id="ARBA00022771"/>
    </source>
</evidence>
<evidence type="ECO:0000256" key="5">
    <source>
        <dbReference type="SAM" id="MobiDB-lite"/>
    </source>
</evidence>
<protein>
    <submittedName>
        <fullName evidence="7">Protein ORF150</fullName>
    </submittedName>
</protein>
<reference evidence="8" key="2">
    <citation type="submission" date="2019-10" db="EMBL/GenBank/DDBJ databases">
        <title>The complete genome of Cyprinid herpesvirus 2, a new strain isolated from Allogynogenetic crucian carp.</title>
        <authorList>
            <person name="Jiang Y."/>
            <person name="Wang H."/>
            <person name="Lu L."/>
        </authorList>
    </citation>
    <scope>NUCLEOTIDE SEQUENCE</scope>
    <source>
        <strain evidence="8">YC-01</strain>
    </source>
</reference>
<dbReference type="InterPro" id="IPR050143">
    <property type="entry name" value="TRIM/RBCC"/>
</dbReference>
<dbReference type="KEGG" id="vg:14011380"/>
<dbReference type="Pfam" id="PF12721">
    <property type="entry name" value="RHIM"/>
    <property type="match status" value="1"/>
</dbReference>
<dbReference type="PROSITE" id="PS50089">
    <property type="entry name" value="ZF_RING_2"/>
    <property type="match status" value="1"/>
</dbReference>
<organism evidence="7 9">
    <name type="scientific">Cyprinid herpesvirus 2</name>
    <name type="common">CyHV-2</name>
    <dbReference type="NCBI Taxonomy" id="317878"/>
    <lineage>
        <taxon>Viruses</taxon>
        <taxon>Duplodnaviria</taxon>
        <taxon>Heunggongvirae</taxon>
        <taxon>Peploviricota</taxon>
        <taxon>Herviviricetes</taxon>
        <taxon>Herpesvirales</taxon>
        <taxon>Alloherpesviridae</taxon>
        <taxon>Cyvirus</taxon>
        <taxon>Cyvirus cyprinidallo2</taxon>
    </lineage>
</organism>
<dbReference type="PANTHER" id="PTHR24103">
    <property type="entry name" value="E3 UBIQUITIN-PROTEIN LIGASE TRIM"/>
    <property type="match status" value="1"/>
</dbReference>
<dbReference type="InterPro" id="IPR013083">
    <property type="entry name" value="Znf_RING/FYVE/PHD"/>
</dbReference>
<evidence type="ECO:0000256" key="3">
    <source>
        <dbReference type="ARBA" id="ARBA00022833"/>
    </source>
</evidence>
<name>K7PCE8_CYHV2</name>
<keyword evidence="2 4" id="KW-0863">Zinc-finger</keyword>
<dbReference type="InterPro" id="IPR001841">
    <property type="entry name" value="Znf_RING"/>
</dbReference>
<evidence type="ECO:0000313" key="9">
    <source>
        <dbReference type="Proteomes" id="UP000101183"/>
    </source>
</evidence>
<dbReference type="OrthoDB" id="33849at10239"/>
<feature type="region of interest" description="Disordered" evidence="5">
    <location>
        <begin position="127"/>
        <end position="216"/>
    </location>
</feature>
<reference evidence="7 9" key="1">
    <citation type="journal article" date="2013" name="J. Virol.">
        <title>Comparative genomics of carp herpesviruses.</title>
        <authorList>
            <person name="Davison A.J."/>
            <person name="Kurobe T."/>
            <person name="Gatherer D."/>
            <person name="Cunningham C."/>
            <person name="Korf I."/>
            <person name="Fukuda H."/>
            <person name="Hedrick R.P."/>
            <person name="Waltzek T.B."/>
        </authorList>
    </citation>
    <scope>NUCLEOTIDE SEQUENCE [LARGE SCALE GENOMIC DNA]</scope>
    <source>
        <strain evidence="7">ST-J1</strain>
    </source>
</reference>
<dbReference type="SUPFAM" id="SSF57850">
    <property type="entry name" value="RING/U-box"/>
    <property type="match status" value="1"/>
</dbReference>
<keyword evidence="9" id="KW-1185">Reference proteome</keyword>
<proteinExistence type="predicted"/>
<dbReference type="EMBL" id="JQ815364">
    <property type="protein sequence ID" value="AFJ20572.1"/>
    <property type="molecule type" value="Genomic_DNA"/>
</dbReference>
<evidence type="ECO:0000259" key="6">
    <source>
        <dbReference type="PROSITE" id="PS50089"/>
    </source>
</evidence>
<feature type="compositionally biased region" description="Low complexity" evidence="5">
    <location>
        <begin position="202"/>
        <end position="211"/>
    </location>
</feature>
<gene>
    <name evidence="7" type="ORF">CyHV2_ORF150</name>
</gene>
<evidence type="ECO:0000313" key="7">
    <source>
        <dbReference type="EMBL" id="AFJ20572.1"/>
    </source>
</evidence>
<feature type="domain" description="RING-type" evidence="6">
    <location>
        <begin position="7"/>
        <end position="52"/>
    </location>
</feature>
<evidence type="ECO:0000313" key="8">
    <source>
        <dbReference type="EMBL" id="QIV66963.1"/>
    </source>
</evidence>
<dbReference type="GO" id="GO:0008270">
    <property type="term" value="F:zinc ion binding"/>
    <property type="evidence" value="ECO:0007669"/>
    <property type="project" value="UniProtKB-KW"/>
</dbReference>
<dbReference type="RefSeq" id="YP_007003966.1">
    <property type="nucleotide sequence ID" value="NC_019495.1"/>
</dbReference>
<dbReference type="InterPro" id="IPR025735">
    <property type="entry name" value="RHIM"/>
</dbReference>